<accession>A0ABV6CIL6</accession>
<dbReference type="Proteomes" id="UP001589795">
    <property type="component" value="Unassembled WGS sequence"/>
</dbReference>
<dbReference type="InterPro" id="IPR006944">
    <property type="entry name" value="Phage/GTA_portal"/>
</dbReference>
<proteinExistence type="predicted"/>
<feature type="compositionally biased region" description="Low complexity" evidence="1">
    <location>
        <begin position="390"/>
        <end position="406"/>
    </location>
</feature>
<dbReference type="Gene3D" id="1.20.1270.210">
    <property type="match status" value="1"/>
</dbReference>
<dbReference type="InterPro" id="IPR006427">
    <property type="entry name" value="Portal_HK97"/>
</dbReference>
<protein>
    <submittedName>
        <fullName evidence="2">Phage portal protein</fullName>
    </submittedName>
</protein>
<reference evidence="2 3" key="1">
    <citation type="submission" date="2024-09" db="EMBL/GenBank/DDBJ databases">
        <authorList>
            <person name="Sun Q."/>
            <person name="Mori K."/>
        </authorList>
    </citation>
    <scope>NUCLEOTIDE SEQUENCE [LARGE SCALE GENOMIC DNA]</scope>
    <source>
        <strain evidence="2 3">CCM 7904</strain>
    </source>
</reference>
<evidence type="ECO:0000313" key="3">
    <source>
        <dbReference type="Proteomes" id="UP001589795"/>
    </source>
</evidence>
<dbReference type="NCBIfam" id="TIGR01537">
    <property type="entry name" value="portal_HK97"/>
    <property type="match status" value="1"/>
</dbReference>
<name>A0ABV6CIL6_9RHOB</name>
<comment type="caution">
    <text evidence="2">The sequence shown here is derived from an EMBL/GenBank/DDBJ whole genome shotgun (WGS) entry which is preliminary data.</text>
</comment>
<keyword evidence="3" id="KW-1185">Reference proteome</keyword>
<dbReference type="EMBL" id="JBHLWQ010000086">
    <property type="protein sequence ID" value="MFC0200590.1"/>
    <property type="molecule type" value="Genomic_DNA"/>
</dbReference>
<dbReference type="Pfam" id="PF04860">
    <property type="entry name" value="Phage_portal"/>
    <property type="match status" value="1"/>
</dbReference>
<dbReference type="RefSeq" id="WP_265507321.1">
    <property type="nucleotide sequence ID" value="NZ_JAOTBE010000028.1"/>
</dbReference>
<dbReference type="Gene3D" id="3.30.1120.70">
    <property type="match status" value="1"/>
</dbReference>
<feature type="region of interest" description="Disordered" evidence="1">
    <location>
        <begin position="370"/>
        <end position="406"/>
    </location>
</feature>
<sequence length="406" mass="43773">MFSSLARAFGRGAPVEHKSLTLIDPATLALFGVQPVASGMTVTAASAMHVPAVRRAVSLIAESVACLPFKIYAQETREAAKDHPAFALVHDHANDWTSAEAFREQLTADALLIGSGFAQVARNAEGKPVFLLRMDPGAVSVEHDDLGEPSYRVRLKDGGDQVLPFHDVLHIQPLHGVSPITLAREAIGLALAAEQHLSGFYKNGGRPSGVIHHPGKLDAEAAKKIAGSWFASHGGERSGSTALLDEGMTFSEVATKLADAEFSEVRREQVREIARAFGVPPASLFEMSRATWSNYEQAQREFLTGTLRPWIARWQAAYARCLLTPEERASLYVEGNPDDMLSVDHAARATAFSQYRSMGVLTANEVRASMNRPALPGGDDLQNPFTSTGAPQTEPAPTEPAQDNDE</sequence>
<evidence type="ECO:0000256" key="1">
    <source>
        <dbReference type="SAM" id="MobiDB-lite"/>
    </source>
</evidence>
<organism evidence="2 3">
    <name type="scientific">Paracoccus rhizosphaerae</name>
    <dbReference type="NCBI Taxonomy" id="1133347"/>
    <lineage>
        <taxon>Bacteria</taxon>
        <taxon>Pseudomonadati</taxon>
        <taxon>Pseudomonadota</taxon>
        <taxon>Alphaproteobacteria</taxon>
        <taxon>Rhodobacterales</taxon>
        <taxon>Paracoccaceae</taxon>
        <taxon>Paracoccus</taxon>
    </lineage>
</organism>
<dbReference type="Gene3D" id="3.40.140.120">
    <property type="match status" value="1"/>
</dbReference>
<evidence type="ECO:0000313" key="2">
    <source>
        <dbReference type="EMBL" id="MFC0200590.1"/>
    </source>
</evidence>
<gene>
    <name evidence="2" type="ORF">ACFFIZ_09735</name>
</gene>